<evidence type="ECO:0000313" key="4">
    <source>
        <dbReference type="Proteomes" id="UP000510643"/>
    </source>
</evidence>
<evidence type="ECO:0000313" key="3">
    <source>
        <dbReference type="Proteomes" id="UP000254737"/>
    </source>
</evidence>
<dbReference type="EMBL" id="UFXS01000001">
    <property type="protein sequence ID" value="STD58606.1"/>
    <property type="molecule type" value="Genomic_DNA"/>
</dbReference>
<dbReference type="RefSeq" id="WP_185655215.1">
    <property type="nucleotide sequence ID" value="NZ_JACLFP010000001.1"/>
</dbReference>
<dbReference type="PROSITE" id="PS51257">
    <property type="entry name" value="PROKAR_LIPOPROTEIN"/>
    <property type="match status" value="1"/>
</dbReference>
<accession>A0A376GJ97</accession>
<sequence length="70" mass="7729">MKTIAVITFLFVLSAISCKPRNEVLPNQKDSIITHDSILSGEYPMSPDSADTILPVDSTSYDVDSIKRSR</sequence>
<keyword evidence="4" id="KW-1185">Reference proteome</keyword>
<dbReference type="EMBL" id="CP040908">
    <property type="protein sequence ID" value="QLL57911.1"/>
    <property type="molecule type" value="Genomic_DNA"/>
</dbReference>
<gene>
    <name evidence="1" type="ORF">FH779_07385</name>
    <name evidence="2" type="ORF">NCTC13456_02230</name>
</gene>
<reference evidence="1 4" key="2">
    <citation type="submission" date="2019-06" db="EMBL/GenBank/DDBJ databases">
        <title>Emergence of pandrug resistant Empedobacter falsenii in China.</title>
        <authorList>
            <person name="Dong N."/>
            <person name="Chen S."/>
            <person name="Zhang R."/>
        </authorList>
    </citation>
    <scope>NUCLEOTIDE SEQUENCE [LARGE SCALE GENOMIC DNA]</scope>
    <source>
        <strain evidence="1 4">1681-1</strain>
    </source>
</reference>
<proteinExistence type="predicted"/>
<dbReference type="Proteomes" id="UP000510643">
    <property type="component" value="Chromosome"/>
</dbReference>
<protein>
    <submittedName>
        <fullName evidence="2">Uncharacterized protein</fullName>
    </submittedName>
</protein>
<dbReference type="AlphaFoldDB" id="A0A376GJ97"/>
<evidence type="ECO:0000313" key="1">
    <source>
        <dbReference type="EMBL" id="QLL57911.1"/>
    </source>
</evidence>
<dbReference type="KEGG" id="efal:FH779_07385"/>
<name>A0A376GJ97_9FLAO</name>
<evidence type="ECO:0000313" key="2">
    <source>
        <dbReference type="EMBL" id="STD58606.1"/>
    </source>
</evidence>
<reference evidence="2 3" key="1">
    <citation type="submission" date="2018-06" db="EMBL/GenBank/DDBJ databases">
        <authorList>
            <consortium name="Pathogen Informatics"/>
            <person name="Doyle S."/>
        </authorList>
    </citation>
    <scope>NUCLEOTIDE SEQUENCE [LARGE SCALE GENOMIC DNA]</scope>
    <source>
        <strain evidence="2 3">NCTC13456</strain>
    </source>
</reference>
<dbReference type="Proteomes" id="UP000254737">
    <property type="component" value="Unassembled WGS sequence"/>
</dbReference>
<organism evidence="2 3">
    <name type="scientific">Empedobacter falsenii</name>
    <dbReference type="NCBI Taxonomy" id="343874"/>
    <lineage>
        <taxon>Bacteria</taxon>
        <taxon>Pseudomonadati</taxon>
        <taxon>Bacteroidota</taxon>
        <taxon>Flavobacteriia</taxon>
        <taxon>Flavobacteriales</taxon>
        <taxon>Weeksellaceae</taxon>
        <taxon>Empedobacter</taxon>
    </lineage>
</organism>
<dbReference type="STRING" id="343874.GCA_000805695_00022"/>